<protein>
    <submittedName>
        <fullName evidence="1">Uncharacterized protein</fullName>
    </submittedName>
</protein>
<organism evidence="1 2">
    <name type="scientific">Paramecium octaurelia</name>
    <dbReference type="NCBI Taxonomy" id="43137"/>
    <lineage>
        <taxon>Eukaryota</taxon>
        <taxon>Sar</taxon>
        <taxon>Alveolata</taxon>
        <taxon>Ciliophora</taxon>
        <taxon>Intramacronucleata</taxon>
        <taxon>Oligohymenophorea</taxon>
        <taxon>Peniculida</taxon>
        <taxon>Parameciidae</taxon>
        <taxon>Paramecium</taxon>
    </lineage>
</organism>
<evidence type="ECO:0000313" key="1">
    <source>
        <dbReference type="EMBL" id="CAD8214041.1"/>
    </source>
</evidence>
<dbReference type="Proteomes" id="UP000683925">
    <property type="component" value="Unassembled WGS sequence"/>
</dbReference>
<name>A0A8S1YKV5_PAROT</name>
<comment type="caution">
    <text evidence="1">The sequence shown here is derived from an EMBL/GenBank/DDBJ whole genome shotgun (WGS) entry which is preliminary data.</text>
</comment>
<keyword evidence="2" id="KW-1185">Reference proteome</keyword>
<proteinExistence type="predicted"/>
<accession>A0A8S1YKV5</accession>
<dbReference type="EMBL" id="CAJJDP010000170">
    <property type="protein sequence ID" value="CAD8214041.1"/>
    <property type="molecule type" value="Genomic_DNA"/>
</dbReference>
<gene>
    <name evidence="1" type="ORF">POCTA_138.1.T1670014</name>
</gene>
<evidence type="ECO:0000313" key="2">
    <source>
        <dbReference type="Proteomes" id="UP000683925"/>
    </source>
</evidence>
<dbReference type="AlphaFoldDB" id="A0A8S1YKV5"/>
<sequence>MEILLKKNLQIQSLITCQRNSIRQERMVKSQAINYQLIQECSIPQKESCFAVAINKDCSTQLVKFESQIKVFEFKQGVMQLIQCLSEHQKWVVTSNFRKKLNQFIFESYDN</sequence>
<reference evidence="1" key="1">
    <citation type="submission" date="2021-01" db="EMBL/GenBank/DDBJ databases">
        <authorList>
            <consortium name="Genoscope - CEA"/>
            <person name="William W."/>
        </authorList>
    </citation>
    <scope>NUCLEOTIDE SEQUENCE</scope>
</reference>